<dbReference type="InterPro" id="IPR036259">
    <property type="entry name" value="MFS_trans_sf"/>
</dbReference>
<feature type="transmembrane region" description="Helical" evidence="4">
    <location>
        <begin position="107"/>
        <end position="128"/>
    </location>
</feature>
<reference evidence="6" key="2">
    <citation type="submission" date="2023-01" db="EMBL/GenBank/DDBJ databases">
        <authorList>
            <person name="Sun Q."/>
            <person name="Evtushenko L."/>
        </authorList>
    </citation>
    <scope>NUCLEOTIDE SEQUENCE</scope>
    <source>
        <strain evidence="6">VKM B-1513</strain>
    </source>
</reference>
<dbReference type="Pfam" id="PF07690">
    <property type="entry name" value="MFS_1"/>
    <property type="match status" value="1"/>
</dbReference>
<dbReference type="PANTHER" id="PTHR23521">
    <property type="entry name" value="TRANSPORTER MFS SUPERFAMILY"/>
    <property type="match status" value="1"/>
</dbReference>
<dbReference type="PANTHER" id="PTHR23521:SF3">
    <property type="entry name" value="MFS TRANSPORTER"/>
    <property type="match status" value="1"/>
</dbReference>
<keyword evidence="3 4" id="KW-0472">Membrane</keyword>
<dbReference type="Gene3D" id="1.20.1250.20">
    <property type="entry name" value="MFS general substrate transporter like domains"/>
    <property type="match status" value="2"/>
</dbReference>
<feature type="domain" description="Major facilitator superfamily (MFS) profile" evidence="5">
    <location>
        <begin position="212"/>
        <end position="393"/>
    </location>
</feature>
<keyword evidence="7" id="KW-1185">Reference proteome</keyword>
<feature type="transmembrane region" description="Helical" evidence="4">
    <location>
        <begin position="329"/>
        <end position="351"/>
    </location>
</feature>
<dbReference type="PROSITE" id="PS50850">
    <property type="entry name" value="MFS"/>
    <property type="match status" value="1"/>
</dbReference>
<feature type="transmembrane region" description="Helical" evidence="4">
    <location>
        <begin position="17"/>
        <end position="39"/>
    </location>
</feature>
<dbReference type="EMBL" id="BSFE01000015">
    <property type="protein sequence ID" value="GLK53888.1"/>
    <property type="molecule type" value="Genomic_DNA"/>
</dbReference>
<feature type="transmembrane region" description="Helical" evidence="4">
    <location>
        <begin position="169"/>
        <end position="188"/>
    </location>
</feature>
<evidence type="ECO:0000256" key="3">
    <source>
        <dbReference type="ARBA" id="ARBA00023136"/>
    </source>
</evidence>
<evidence type="ECO:0000256" key="1">
    <source>
        <dbReference type="ARBA" id="ARBA00022692"/>
    </source>
</evidence>
<dbReference type="GO" id="GO:0005886">
    <property type="term" value="C:plasma membrane"/>
    <property type="evidence" value="ECO:0007669"/>
    <property type="project" value="TreeGrafter"/>
</dbReference>
<dbReference type="GO" id="GO:0022857">
    <property type="term" value="F:transmembrane transporter activity"/>
    <property type="evidence" value="ECO:0007669"/>
    <property type="project" value="InterPro"/>
</dbReference>
<dbReference type="InterPro" id="IPR011701">
    <property type="entry name" value="MFS"/>
</dbReference>
<feature type="transmembrane region" description="Helical" evidence="4">
    <location>
        <begin position="302"/>
        <end position="322"/>
    </location>
</feature>
<feature type="transmembrane region" description="Helical" evidence="4">
    <location>
        <begin position="363"/>
        <end position="385"/>
    </location>
</feature>
<feature type="transmembrane region" description="Helical" evidence="4">
    <location>
        <begin position="140"/>
        <end position="163"/>
    </location>
</feature>
<feature type="transmembrane region" description="Helical" evidence="4">
    <location>
        <begin position="246"/>
        <end position="266"/>
    </location>
</feature>
<feature type="transmembrane region" description="Helical" evidence="4">
    <location>
        <begin position="82"/>
        <end position="101"/>
    </location>
</feature>
<dbReference type="InterPro" id="IPR020846">
    <property type="entry name" value="MFS_dom"/>
</dbReference>
<keyword evidence="2 4" id="KW-1133">Transmembrane helix</keyword>
<comment type="caution">
    <text evidence="6">The sequence shown here is derived from an EMBL/GenBank/DDBJ whole genome shotgun (WGS) entry which is preliminary data.</text>
</comment>
<name>A0A9W6IPL5_9PROT</name>
<organism evidence="6 7">
    <name type="scientific">Maricaulis virginensis</name>
    <dbReference type="NCBI Taxonomy" id="144022"/>
    <lineage>
        <taxon>Bacteria</taxon>
        <taxon>Pseudomonadati</taxon>
        <taxon>Pseudomonadota</taxon>
        <taxon>Alphaproteobacteria</taxon>
        <taxon>Maricaulales</taxon>
        <taxon>Maricaulaceae</taxon>
        <taxon>Maricaulis</taxon>
    </lineage>
</organism>
<reference evidence="6" key="1">
    <citation type="journal article" date="2014" name="Int. J. Syst. Evol. Microbiol.">
        <title>Complete genome sequence of Corynebacterium casei LMG S-19264T (=DSM 44701T), isolated from a smear-ripened cheese.</title>
        <authorList>
            <consortium name="US DOE Joint Genome Institute (JGI-PGF)"/>
            <person name="Walter F."/>
            <person name="Albersmeier A."/>
            <person name="Kalinowski J."/>
            <person name="Ruckert C."/>
        </authorList>
    </citation>
    <scope>NUCLEOTIDE SEQUENCE</scope>
    <source>
        <strain evidence="6">VKM B-1513</strain>
    </source>
</reference>
<dbReference type="SUPFAM" id="SSF103473">
    <property type="entry name" value="MFS general substrate transporter"/>
    <property type="match status" value="1"/>
</dbReference>
<evidence type="ECO:0000259" key="5">
    <source>
        <dbReference type="PROSITE" id="PS50850"/>
    </source>
</evidence>
<dbReference type="Proteomes" id="UP001143486">
    <property type="component" value="Unassembled WGS sequence"/>
</dbReference>
<keyword evidence="1 4" id="KW-0812">Transmembrane</keyword>
<gene>
    <name evidence="6" type="ORF">GCM10017621_33960</name>
</gene>
<sequence length="393" mass="40556">MTAAAELTDLRRGNTRALIAAICCAGVCGIVFGLSMPLISLRLEYMTGSGVLVGLNGAAAALSTLVMAPLVPRLMTLAPPRYMLIGNLVVAAALFALFPAFPVVAIWFALRFLSGCNITVVFVISESWINQVVTPARRAFMLGVYGTALAGGFGIGGLLFSVLDPTGDLPFYVASAIFLLGTLPVALLRGPQAVAPDRDGSSLKAMLGAARSAPAAILAGLAFGALETLLFSLLPVYGERIDLTHATIGMMVFAVAMGALSFQIPLGWIADRTDRRATLFWIAVTTTFVPVGIGLAGGFTPALLPLLFIQAGVASGLYSVGLSLLGERFAGGAVAAANAGFIFAYGLGSFAGPPVAGSAMDTIGPWGLLWTLSAVSAAYVLVFGFRRLTAQTD</sequence>
<evidence type="ECO:0000256" key="2">
    <source>
        <dbReference type="ARBA" id="ARBA00022989"/>
    </source>
</evidence>
<feature type="transmembrane region" description="Helical" evidence="4">
    <location>
        <begin position="209"/>
        <end position="234"/>
    </location>
</feature>
<feature type="transmembrane region" description="Helical" evidence="4">
    <location>
        <begin position="51"/>
        <end position="70"/>
    </location>
</feature>
<dbReference type="AlphaFoldDB" id="A0A9W6IPL5"/>
<evidence type="ECO:0000313" key="7">
    <source>
        <dbReference type="Proteomes" id="UP001143486"/>
    </source>
</evidence>
<feature type="transmembrane region" description="Helical" evidence="4">
    <location>
        <begin position="278"/>
        <end position="296"/>
    </location>
</feature>
<protein>
    <submittedName>
        <fullName evidence="6">ABC transporter permease</fullName>
    </submittedName>
</protein>
<evidence type="ECO:0000256" key="4">
    <source>
        <dbReference type="SAM" id="Phobius"/>
    </source>
</evidence>
<dbReference type="InterPro" id="IPR047200">
    <property type="entry name" value="MFS_YcaD-like"/>
</dbReference>
<dbReference type="CDD" id="cd17477">
    <property type="entry name" value="MFS_YcaD_like"/>
    <property type="match status" value="1"/>
</dbReference>
<dbReference type="RefSeq" id="WP_271188225.1">
    <property type="nucleotide sequence ID" value="NZ_BSFE01000015.1"/>
</dbReference>
<evidence type="ECO:0000313" key="6">
    <source>
        <dbReference type="EMBL" id="GLK53888.1"/>
    </source>
</evidence>
<accession>A0A9W6IPL5</accession>
<proteinExistence type="predicted"/>